<name>Q5NZW9_AROAE</name>
<proteinExistence type="predicted"/>
<reference evidence="1 2" key="1">
    <citation type="journal article" date="2005" name="Arch. Microbiol.">
        <title>The genome sequence of an anaerobic aromatic-degrading denitrifying bacterium, strain EbN1.</title>
        <authorList>
            <person name="Rabus R."/>
            <person name="Kube M."/>
            <person name="Heider J."/>
            <person name="Beck A."/>
            <person name="Heitmann K."/>
            <person name="Widdel F."/>
            <person name="Reinhardt R."/>
        </authorList>
    </citation>
    <scope>NUCLEOTIDE SEQUENCE [LARGE SCALE GENOMIC DNA]</scope>
    <source>
        <strain evidence="1 2">EbN1</strain>
    </source>
</reference>
<organism evidence="1 2">
    <name type="scientific">Aromatoleum aromaticum (strain DSM 19018 / LMG 30748 / EbN1)</name>
    <name type="common">Azoarcus sp. (strain EbN1)</name>
    <dbReference type="NCBI Taxonomy" id="76114"/>
    <lineage>
        <taxon>Bacteria</taxon>
        <taxon>Pseudomonadati</taxon>
        <taxon>Pseudomonadota</taxon>
        <taxon>Betaproteobacteria</taxon>
        <taxon>Rhodocyclales</taxon>
        <taxon>Rhodocyclaceae</taxon>
        <taxon>Aromatoleum</taxon>
    </lineage>
</organism>
<dbReference type="EMBL" id="CR555306">
    <property type="protein sequence ID" value="CAI09395.1"/>
    <property type="molecule type" value="Genomic_DNA"/>
</dbReference>
<evidence type="ECO:0000313" key="2">
    <source>
        <dbReference type="Proteomes" id="UP000006552"/>
    </source>
</evidence>
<accession>Q5NZW9</accession>
<sequence>MHLFLVACQGIERPTGSPRFSSPQKDLGDSITPFYSSTTWERTWPTFAASDGQGWEAARGASTVNSAPVFN</sequence>
<evidence type="ECO:0000313" key="1">
    <source>
        <dbReference type="EMBL" id="CAI09395.1"/>
    </source>
</evidence>
<gene>
    <name evidence="1" type="ORF">ebA5762</name>
</gene>
<dbReference type="Proteomes" id="UP000006552">
    <property type="component" value="Chromosome"/>
</dbReference>
<dbReference type="STRING" id="76114.ebA5762"/>
<protein>
    <submittedName>
        <fullName evidence="1">Uncharacterized protein</fullName>
    </submittedName>
</protein>
<dbReference type="AlphaFoldDB" id="Q5NZW9"/>
<dbReference type="HOGENOM" id="CLU_2731206_0_0_4"/>
<dbReference type="KEGG" id="eba:ebA5762"/>
<keyword evidence="2" id="KW-1185">Reference proteome</keyword>